<organism evidence="1 2">
    <name type="scientific">Nitrospira moscoviensis</name>
    <dbReference type="NCBI Taxonomy" id="42253"/>
    <lineage>
        <taxon>Bacteria</taxon>
        <taxon>Pseudomonadati</taxon>
        <taxon>Nitrospirota</taxon>
        <taxon>Nitrospiria</taxon>
        <taxon>Nitrospirales</taxon>
        <taxon>Nitrospiraceae</taxon>
        <taxon>Nitrospira</taxon>
    </lineage>
</organism>
<dbReference type="EMBL" id="CP011801">
    <property type="protein sequence ID" value="ALA57229.1"/>
    <property type="molecule type" value="Genomic_DNA"/>
</dbReference>
<dbReference type="KEGG" id="nmv:NITMOv2_0794"/>
<reference evidence="1 2" key="1">
    <citation type="journal article" date="2015" name="Proc. Natl. Acad. Sci. U.S.A.">
        <title>Expanded metabolic versatility of ubiquitous nitrite-oxidizing bacteria from the genus Nitrospira.</title>
        <authorList>
            <person name="Koch H."/>
            <person name="Lucker S."/>
            <person name="Albertsen M."/>
            <person name="Kitzinger K."/>
            <person name="Herbold C."/>
            <person name="Spieck E."/>
            <person name="Nielsen P.H."/>
            <person name="Wagner M."/>
            <person name="Daims H."/>
        </authorList>
    </citation>
    <scope>NUCLEOTIDE SEQUENCE [LARGE SCALE GENOMIC DNA]</scope>
    <source>
        <strain evidence="1 2">NSP M-1</strain>
    </source>
</reference>
<gene>
    <name evidence="1" type="ORF">NITMOv2_0794</name>
</gene>
<dbReference type="AlphaFoldDB" id="A0A0K2G8P1"/>
<evidence type="ECO:0000313" key="1">
    <source>
        <dbReference type="EMBL" id="ALA57229.1"/>
    </source>
</evidence>
<keyword evidence="2" id="KW-1185">Reference proteome</keyword>
<dbReference type="Proteomes" id="UP000069205">
    <property type="component" value="Chromosome"/>
</dbReference>
<name>A0A0K2G8P1_NITMO</name>
<protein>
    <submittedName>
        <fullName evidence="1">Uncharacterized protein</fullName>
    </submittedName>
</protein>
<proteinExistence type="predicted"/>
<accession>A0A0K2G8P1</accession>
<evidence type="ECO:0000313" key="2">
    <source>
        <dbReference type="Proteomes" id="UP000069205"/>
    </source>
</evidence>
<sequence length="150" mass="17461">MHRSQIVVCLGQFRIQPHRLLQGGGGMAPILLGHQDDPQLDVALRRFRGQPERGAAFVQCGVDISDLKEHLRQFQAIVRAVRRRSHCAAELAEEHHGINLFLGQEVRQDLFSDVRRRYLGLWFVTRGRRFFLRGKVRREGGRREDRESQR</sequence>